<dbReference type="PANTHER" id="PTHR33710:SF81">
    <property type="entry name" value="ENDONUCLEASE_EXONUCLEASE_PHOSPHATASE DOMAIN-CONTAINING PROTEIN"/>
    <property type="match status" value="1"/>
</dbReference>
<dbReference type="PANTHER" id="PTHR33710">
    <property type="entry name" value="BNAC02G09200D PROTEIN"/>
    <property type="match status" value="1"/>
</dbReference>
<reference evidence="1" key="1">
    <citation type="submission" date="2018-11" db="EMBL/GenBank/DDBJ databases">
        <authorList>
            <person name="Grassa J C."/>
        </authorList>
    </citation>
    <scope>NUCLEOTIDE SEQUENCE [LARGE SCALE GENOMIC DNA]</scope>
</reference>
<dbReference type="EMBL" id="UZAU01000734">
    <property type="status" value="NOT_ANNOTATED_CDS"/>
    <property type="molecule type" value="Genomic_DNA"/>
</dbReference>
<dbReference type="SUPFAM" id="SSF56219">
    <property type="entry name" value="DNase I-like"/>
    <property type="match status" value="1"/>
</dbReference>
<dbReference type="EnsemblPlants" id="evm.model.09.583">
    <property type="protein sequence ID" value="cds.evm.model.09.583"/>
    <property type="gene ID" value="evm.TU.09.583"/>
</dbReference>
<evidence type="ECO:0000313" key="2">
    <source>
        <dbReference type="Proteomes" id="UP000596661"/>
    </source>
</evidence>
<dbReference type="InterPro" id="IPR036691">
    <property type="entry name" value="Endo/exonu/phosph_ase_sf"/>
</dbReference>
<proteinExistence type="predicted"/>
<protein>
    <submittedName>
        <fullName evidence="1">Uncharacterized protein</fullName>
    </submittedName>
</protein>
<dbReference type="Proteomes" id="UP000596661">
    <property type="component" value="Chromosome 9"/>
</dbReference>
<sequence length="175" mass="20343">MDHTYSSFVTIIYAFNDKNGRQVLWKDLSELATKENWLLMGDFNDILSKEERVGHKVKFYPDTAFANCVNDCQLEDVKTTGNFFTWSNKQQGRDRICSKIDRVMANQAWLDRYQNAEVNFMNEGLFDHSPGIRFLYPRRVDGMKPFVTLECGKAMLSLEIKFRLFGGSRSKAPRC</sequence>
<keyword evidence="2" id="KW-1185">Reference proteome</keyword>
<name>A0A803QGQ3_CANSA</name>
<organism evidence="1 2">
    <name type="scientific">Cannabis sativa</name>
    <name type="common">Hemp</name>
    <name type="synonym">Marijuana</name>
    <dbReference type="NCBI Taxonomy" id="3483"/>
    <lineage>
        <taxon>Eukaryota</taxon>
        <taxon>Viridiplantae</taxon>
        <taxon>Streptophyta</taxon>
        <taxon>Embryophyta</taxon>
        <taxon>Tracheophyta</taxon>
        <taxon>Spermatophyta</taxon>
        <taxon>Magnoliopsida</taxon>
        <taxon>eudicotyledons</taxon>
        <taxon>Gunneridae</taxon>
        <taxon>Pentapetalae</taxon>
        <taxon>rosids</taxon>
        <taxon>fabids</taxon>
        <taxon>Rosales</taxon>
        <taxon>Cannabaceae</taxon>
        <taxon>Cannabis</taxon>
    </lineage>
</organism>
<dbReference type="AlphaFoldDB" id="A0A803QGQ3"/>
<accession>A0A803QGQ3</accession>
<dbReference type="OMA" id="HTIAYRR"/>
<reference evidence="1" key="2">
    <citation type="submission" date="2021-03" db="UniProtKB">
        <authorList>
            <consortium name="EnsemblPlants"/>
        </authorList>
    </citation>
    <scope>IDENTIFICATION</scope>
</reference>
<dbReference type="Gene3D" id="3.60.10.10">
    <property type="entry name" value="Endonuclease/exonuclease/phosphatase"/>
    <property type="match status" value="1"/>
</dbReference>
<evidence type="ECO:0000313" key="1">
    <source>
        <dbReference type="EnsemblPlants" id="cds.evm.model.09.583"/>
    </source>
</evidence>
<dbReference type="Gramene" id="evm.model.09.583">
    <property type="protein sequence ID" value="cds.evm.model.09.583"/>
    <property type="gene ID" value="evm.TU.09.583"/>
</dbReference>